<sequence>MYVSVPTMIDLRNYADNIRYLRRPSSELGAYDNLVSRCFSDFNINPERFSVHIHFRRNAPCEGEEVLKEDDWDNGEYESGGELVLYAHFMVRLRSRSDSRDGYRLRESTTPPVVPSPESPWIQPPLPMVDEQGILVPGYQTVHPVPDVSGPAPTPVPPTAPLQPPSAVRRPATQRRNTDSTTAYSLCTPLSSTRYGTTTYFSGPYIFIPLAPGLPRPQSHPQRFRASFPGFRPQLSAFVTREIATPTTSTPALRRPSDPAAIGNRKLANGPQPDDRSIDRPPVIRRGHPRAGEQNVRSRPPVLDKFDFPLEFDDESTTRQPTTRRRLQRADQQPVPPPSTGDKFDFSLDFDDLPVVRPQLHQQQDREQEHHEQEMQELLEQEGRASVASSVESFDFPLELDNSPVSGQQQHHAQTEGRASVARSEDSFGLFLTEEIESALFVTDEEDRDFEDELAWEDDEGEEQEKEAE</sequence>
<dbReference type="GeneID" id="67014592"/>
<protein>
    <submittedName>
        <fullName evidence="2">Uncharacterized protein</fullName>
    </submittedName>
</protein>
<feature type="compositionally biased region" description="Acidic residues" evidence="1">
    <location>
        <begin position="443"/>
        <end position="469"/>
    </location>
</feature>
<comment type="caution">
    <text evidence="2">The sequence shown here is derived from an EMBL/GenBank/DDBJ whole genome shotgun (WGS) entry which is preliminary data.</text>
</comment>
<dbReference type="AlphaFoldDB" id="A0A8J2MZQ9"/>
<feature type="compositionally biased region" description="Basic and acidic residues" evidence="1">
    <location>
        <begin position="363"/>
        <end position="374"/>
    </location>
</feature>
<feature type="region of interest" description="Disordered" evidence="1">
    <location>
        <begin position="100"/>
        <end position="119"/>
    </location>
</feature>
<gene>
    <name evidence="2" type="ORF">ALTATR162_LOCUS3076</name>
</gene>
<feature type="region of interest" description="Disordered" evidence="1">
    <location>
        <begin position="361"/>
        <end position="424"/>
    </location>
</feature>
<evidence type="ECO:0000313" key="3">
    <source>
        <dbReference type="Proteomes" id="UP000676310"/>
    </source>
</evidence>
<organism evidence="2 3">
    <name type="scientific">Alternaria atra</name>
    <dbReference type="NCBI Taxonomy" id="119953"/>
    <lineage>
        <taxon>Eukaryota</taxon>
        <taxon>Fungi</taxon>
        <taxon>Dikarya</taxon>
        <taxon>Ascomycota</taxon>
        <taxon>Pezizomycotina</taxon>
        <taxon>Dothideomycetes</taxon>
        <taxon>Pleosporomycetidae</taxon>
        <taxon>Pleosporales</taxon>
        <taxon>Pleosporineae</taxon>
        <taxon>Pleosporaceae</taxon>
        <taxon>Alternaria</taxon>
        <taxon>Alternaria sect. Ulocladioides</taxon>
    </lineage>
</organism>
<keyword evidence="3" id="KW-1185">Reference proteome</keyword>
<feature type="region of interest" description="Disordered" evidence="1">
    <location>
        <begin position="146"/>
        <end position="181"/>
    </location>
</feature>
<proteinExistence type="predicted"/>
<feature type="region of interest" description="Disordered" evidence="1">
    <location>
        <begin position="442"/>
        <end position="469"/>
    </location>
</feature>
<feature type="region of interest" description="Disordered" evidence="1">
    <location>
        <begin position="245"/>
        <end position="348"/>
    </location>
</feature>
<reference evidence="2" key="1">
    <citation type="submission" date="2021-05" db="EMBL/GenBank/DDBJ databases">
        <authorList>
            <person name="Stam R."/>
        </authorList>
    </citation>
    <scope>NUCLEOTIDE SEQUENCE</scope>
    <source>
        <strain evidence="2">CS162</strain>
    </source>
</reference>
<feature type="compositionally biased region" description="Polar residues" evidence="1">
    <location>
        <begin position="403"/>
        <end position="412"/>
    </location>
</feature>
<name>A0A8J2MZQ9_9PLEO</name>
<feature type="compositionally biased region" description="Pro residues" evidence="1">
    <location>
        <begin position="152"/>
        <end position="164"/>
    </location>
</feature>
<dbReference type="Proteomes" id="UP000676310">
    <property type="component" value="Unassembled WGS sequence"/>
</dbReference>
<dbReference type="OrthoDB" id="3689847at2759"/>
<accession>A0A8J2MZQ9</accession>
<evidence type="ECO:0000256" key="1">
    <source>
        <dbReference type="SAM" id="MobiDB-lite"/>
    </source>
</evidence>
<evidence type="ECO:0000313" key="2">
    <source>
        <dbReference type="EMBL" id="CAG5153200.1"/>
    </source>
</evidence>
<dbReference type="RefSeq" id="XP_043166617.1">
    <property type="nucleotide sequence ID" value="XM_043310682.1"/>
</dbReference>
<dbReference type="EMBL" id="CAJRGZ010000016">
    <property type="protein sequence ID" value="CAG5153200.1"/>
    <property type="molecule type" value="Genomic_DNA"/>
</dbReference>